<reference evidence="1" key="2">
    <citation type="journal article" date="2022" name="New Phytol.">
        <title>Evolutionary transition to the ectomycorrhizal habit in the genomes of a hyperdiverse lineage of mushroom-forming fungi.</title>
        <authorList>
            <person name="Looney B."/>
            <person name="Miyauchi S."/>
            <person name="Morin E."/>
            <person name="Drula E."/>
            <person name="Courty P.E."/>
            <person name="Kohler A."/>
            <person name="Kuo A."/>
            <person name="LaButti K."/>
            <person name="Pangilinan J."/>
            <person name="Lipzen A."/>
            <person name="Riley R."/>
            <person name="Andreopoulos W."/>
            <person name="He G."/>
            <person name="Johnson J."/>
            <person name="Nolan M."/>
            <person name="Tritt A."/>
            <person name="Barry K.W."/>
            <person name="Grigoriev I.V."/>
            <person name="Nagy L.G."/>
            <person name="Hibbett D."/>
            <person name="Henrissat B."/>
            <person name="Matheny P.B."/>
            <person name="Labbe J."/>
            <person name="Martin F.M."/>
        </authorList>
    </citation>
    <scope>NUCLEOTIDE SEQUENCE</scope>
    <source>
        <strain evidence="1">HHB10654</strain>
    </source>
</reference>
<evidence type="ECO:0000313" key="2">
    <source>
        <dbReference type="Proteomes" id="UP000814140"/>
    </source>
</evidence>
<gene>
    <name evidence="1" type="ORF">BV25DRAFT_1557958</name>
</gene>
<reference evidence="1" key="1">
    <citation type="submission" date="2021-03" db="EMBL/GenBank/DDBJ databases">
        <authorList>
            <consortium name="DOE Joint Genome Institute"/>
            <person name="Ahrendt S."/>
            <person name="Looney B.P."/>
            <person name="Miyauchi S."/>
            <person name="Morin E."/>
            <person name="Drula E."/>
            <person name="Courty P.E."/>
            <person name="Chicoki N."/>
            <person name="Fauchery L."/>
            <person name="Kohler A."/>
            <person name="Kuo A."/>
            <person name="Labutti K."/>
            <person name="Pangilinan J."/>
            <person name="Lipzen A."/>
            <person name="Riley R."/>
            <person name="Andreopoulos W."/>
            <person name="He G."/>
            <person name="Johnson J."/>
            <person name="Barry K.W."/>
            <person name="Grigoriev I.V."/>
            <person name="Nagy L."/>
            <person name="Hibbett D."/>
            <person name="Henrissat B."/>
            <person name="Matheny P.B."/>
            <person name="Labbe J."/>
            <person name="Martin F."/>
        </authorList>
    </citation>
    <scope>NUCLEOTIDE SEQUENCE</scope>
    <source>
        <strain evidence="1">HHB10654</strain>
    </source>
</reference>
<dbReference type="EMBL" id="MU277262">
    <property type="protein sequence ID" value="KAI0056532.1"/>
    <property type="molecule type" value="Genomic_DNA"/>
</dbReference>
<name>A0ACB8SJZ9_9AGAM</name>
<accession>A0ACB8SJZ9</accession>
<evidence type="ECO:0000313" key="1">
    <source>
        <dbReference type="EMBL" id="KAI0056532.1"/>
    </source>
</evidence>
<organism evidence="1 2">
    <name type="scientific">Artomyces pyxidatus</name>
    <dbReference type="NCBI Taxonomy" id="48021"/>
    <lineage>
        <taxon>Eukaryota</taxon>
        <taxon>Fungi</taxon>
        <taxon>Dikarya</taxon>
        <taxon>Basidiomycota</taxon>
        <taxon>Agaricomycotina</taxon>
        <taxon>Agaricomycetes</taxon>
        <taxon>Russulales</taxon>
        <taxon>Auriscalpiaceae</taxon>
        <taxon>Artomyces</taxon>
    </lineage>
</organism>
<dbReference type="Proteomes" id="UP000814140">
    <property type="component" value="Unassembled WGS sequence"/>
</dbReference>
<sequence length="520" mass="57964">MASGTTLALDLIAFVVSILLFLRVNKWRMRKGLCLPPGPPRLPIVGNLFGMPRESSWLTYTEWGKVYGDIISVQVFGQAVVVLNSAKVARDLLEKKASIYSGRPTIPMFELMKWSWFEMSNTYSAKWRLQRKMLDRGLRPSAAVHYRSMEKDKVHRFLKQLLSRPKEFLKHIEHLQGAITMSLVYGYDVEEENDGYIKLALDTNEIGQRTMLPGSVIVNDLPFLKHLPEWLPGMGFKALARVGEKLGQEVVNRPFTLVKSNMQLGTARRCMTRENLLEAEGTHVSNPEEVDLAIAEASASVYNAGVDSTVSAISTLFLALILHPDVQATAHAELDTVTGGQRLPDYGDRSQLPYVEAVCKEVLRWRNVAPVGVPHATTDDDIYDGYIIPKGTTVISNIWAILHDPRVYPDPDKFKPERFLMPDGRVKEDATLTAVFGFGKRICPGRHLVESTLFIVAASLMATYTIGKAKDPQGNEIPVDGTYTGATILSFPKEFKCSVVARSNKAEELIRKDTWGNAAA</sequence>
<keyword evidence="2" id="KW-1185">Reference proteome</keyword>
<comment type="caution">
    <text evidence="1">The sequence shown here is derived from an EMBL/GenBank/DDBJ whole genome shotgun (WGS) entry which is preliminary data.</text>
</comment>
<proteinExistence type="predicted"/>
<protein>
    <submittedName>
        <fullName evidence="1">Cytochrome P450</fullName>
    </submittedName>
</protein>